<dbReference type="Gene3D" id="1.10.10.10">
    <property type="entry name" value="Winged helix-like DNA-binding domain superfamily/Winged helix DNA-binding domain"/>
    <property type="match status" value="1"/>
</dbReference>
<dbReference type="PROSITE" id="PS50949">
    <property type="entry name" value="HTH_GNTR"/>
    <property type="match status" value="1"/>
</dbReference>
<dbReference type="PANTHER" id="PTHR43537">
    <property type="entry name" value="TRANSCRIPTIONAL REGULATOR, GNTR FAMILY"/>
    <property type="match status" value="1"/>
</dbReference>
<sequence>MRQLRQPRLAEIVAASLRDDILSGKLKEGDSLPRQEQLFTQFRVSLPAVREAMRILETEGLISVRRGNVGGAVVHLPTSQRIARMISMVLQVRSTTLGDVSGALLHLEPACAALCAARPDRAETVVPKLREVIEAQQAAFDDPSQYPALARRFHETLVSQCGNETMIVIIGSLETVWTAHESTAWAEVSAPDGELDESSPLARKSRRAALRDHEKLLAAIEAGDVDRAVALASGHLAAARASSPNLTRGVSTSVLDGAELGLGADRAPADARDA</sequence>
<protein>
    <submittedName>
        <fullName evidence="5">DNA-binding transcriptional regulator, FadR family</fullName>
    </submittedName>
</protein>
<dbReference type="Proteomes" id="UP000198960">
    <property type="component" value="Unassembled WGS sequence"/>
</dbReference>
<dbReference type="PANTHER" id="PTHR43537:SF5">
    <property type="entry name" value="UXU OPERON TRANSCRIPTIONAL REGULATOR"/>
    <property type="match status" value="1"/>
</dbReference>
<dbReference type="InterPro" id="IPR011711">
    <property type="entry name" value="GntR_C"/>
</dbReference>
<dbReference type="GO" id="GO:0003677">
    <property type="term" value="F:DNA binding"/>
    <property type="evidence" value="ECO:0007669"/>
    <property type="project" value="UniProtKB-KW"/>
</dbReference>
<evidence type="ECO:0000256" key="1">
    <source>
        <dbReference type="ARBA" id="ARBA00023015"/>
    </source>
</evidence>
<dbReference type="InterPro" id="IPR000524">
    <property type="entry name" value="Tscrpt_reg_HTH_GntR"/>
</dbReference>
<evidence type="ECO:0000256" key="2">
    <source>
        <dbReference type="ARBA" id="ARBA00023125"/>
    </source>
</evidence>
<dbReference type="SUPFAM" id="SSF46785">
    <property type="entry name" value="Winged helix' DNA-binding domain"/>
    <property type="match status" value="1"/>
</dbReference>
<dbReference type="SMART" id="SM00895">
    <property type="entry name" value="FCD"/>
    <property type="match status" value="1"/>
</dbReference>
<accession>A0A1H8VX65</accession>
<feature type="domain" description="HTH gntR-type" evidence="4">
    <location>
        <begin position="7"/>
        <end position="77"/>
    </location>
</feature>
<dbReference type="EMBL" id="FOEE01000014">
    <property type="protein sequence ID" value="SEP20032.1"/>
    <property type="molecule type" value="Genomic_DNA"/>
</dbReference>
<dbReference type="InterPro" id="IPR036390">
    <property type="entry name" value="WH_DNA-bd_sf"/>
</dbReference>
<dbReference type="GO" id="GO:0003700">
    <property type="term" value="F:DNA-binding transcription factor activity"/>
    <property type="evidence" value="ECO:0007669"/>
    <property type="project" value="InterPro"/>
</dbReference>
<dbReference type="Pfam" id="PF07729">
    <property type="entry name" value="FCD"/>
    <property type="match status" value="1"/>
</dbReference>
<name>A0A1H8VX65_9ACTN</name>
<evidence type="ECO:0000259" key="4">
    <source>
        <dbReference type="PROSITE" id="PS50949"/>
    </source>
</evidence>
<dbReference type="CDD" id="cd07377">
    <property type="entry name" value="WHTH_GntR"/>
    <property type="match status" value="1"/>
</dbReference>
<keyword evidence="2 5" id="KW-0238">DNA-binding</keyword>
<gene>
    <name evidence="5" type="ORF">SAMN05660991_03869</name>
</gene>
<dbReference type="InterPro" id="IPR036388">
    <property type="entry name" value="WH-like_DNA-bd_sf"/>
</dbReference>
<evidence type="ECO:0000313" key="6">
    <source>
        <dbReference type="Proteomes" id="UP000198960"/>
    </source>
</evidence>
<reference evidence="6" key="1">
    <citation type="submission" date="2016-10" db="EMBL/GenBank/DDBJ databases">
        <authorList>
            <person name="Varghese N."/>
            <person name="Submissions S."/>
        </authorList>
    </citation>
    <scope>NUCLEOTIDE SEQUENCE [LARGE SCALE GENOMIC DNA]</scope>
    <source>
        <strain evidence="6">DSM 45413</strain>
    </source>
</reference>
<keyword evidence="1" id="KW-0805">Transcription regulation</keyword>
<dbReference type="STRING" id="673521.SAMN05660991_03869"/>
<evidence type="ECO:0000256" key="3">
    <source>
        <dbReference type="ARBA" id="ARBA00023163"/>
    </source>
</evidence>
<dbReference type="RefSeq" id="WP_091947424.1">
    <property type="nucleotide sequence ID" value="NZ_FOEE01000014.1"/>
</dbReference>
<dbReference type="Pfam" id="PF00392">
    <property type="entry name" value="GntR"/>
    <property type="match status" value="1"/>
</dbReference>
<dbReference type="SMART" id="SM00345">
    <property type="entry name" value="HTH_GNTR"/>
    <property type="match status" value="1"/>
</dbReference>
<dbReference type="Gene3D" id="1.20.120.530">
    <property type="entry name" value="GntR ligand-binding domain-like"/>
    <property type="match status" value="1"/>
</dbReference>
<evidence type="ECO:0000313" key="5">
    <source>
        <dbReference type="EMBL" id="SEP20032.1"/>
    </source>
</evidence>
<proteinExistence type="predicted"/>
<organism evidence="5 6">
    <name type="scientific">Trujillonella endophytica</name>
    <dbReference type="NCBI Taxonomy" id="673521"/>
    <lineage>
        <taxon>Bacteria</taxon>
        <taxon>Bacillati</taxon>
        <taxon>Actinomycetota</taxon>
        <taxon>Actinomycetes</taxon>
        <taxon>Geodermatophilales</taxon>
        <taxon>Geodermatophilaceae</taxon>
        <taxon>Trujillonella</taxon>
    </lineage>
</organism>
<dbReference type="InterPro" id="IPR008920">
    <property type="entry name" value="TF_FadR/GntR_C"/>
</dbReference>
<keyword evidence="6" id="KW-1185">Reference proteome</keyword>
<dbReference type="AlphaFoldDB" id="A0A1H8VX65"/>
<dbReference type="SUPFAM" id="SSF48008">
    <property type="entry name" value="GntR ligand-binding domain-like"/>
    <property type="match status" value="1"/>
</dbReference>
<keyword evidence="3" id="KW-0804">Transcription</keyword>
<dbReference type="OrthoDB" id="3207514at2"/>